<dbReference type="InterPro" id="IPR012910">
    <property type="entry name" value="Plug_dom"/>
</dbReference>
<dbReference type="InterPro" id="IPR039426">
    <property type="entry name" value="TonB-dep_rcpt-like"/>
</dbReference>
<dbReference type="PANTHER" id="PTHR11412:SF136">
    <property type="entry name" value="CD109 ANTIGEN"/>
    <property type="match status" value="1"/>
</dbReference>
<evidence type="ECO:0000256" key="4">
    <source>
        <dbReference type="PROSITE-ProRule" id="PRU01360"/>
    </source>
</evidence>
<evidence type="ECO:0000313" key="8">
    <source>
        <dbReference type="Proteomes" id="UP000199138"/>
    </source>
</evidence>
<dbReference type="SMART" id="SM01419">
    <property type="entry name" value="Thiol-ester_cl"/>
    <property type="match status" value="1"/>
</dbReference>
<accession>A0A1I7GA52</accession>
<evidence type="ECO:0000256" key="2">
    <source>
        <dbReference type="ARBA" id="ARBA00022729"/>
    </source>
</evidence>
<organism evidence="7 8">
    <name type="scientific">Pustulibacterium marinum</name>
    <dbReference type="NCBI Taxonomy" id="1224947"/>
    <lineage>
        <taxon>Bacteria</taxon>
        <taxon>Pseudomonadati</taxon>
        <taxon>Bacteroidota</taxon>
        <taxon>Flavobacteriia</taxon>
        <taxon>Flavobacteriales</taxon>
        <taxon>Flavobacteriaceae</taxon>
        <taxon>Pustulibacterium</taxon>
    </lineage>
</organism>
<dbReference type="SUPFAM" id="SSF48239">
    <property type="entry name" value="Terpenoid cyclases/Protein prenyltransferases"/>
    <property type="match status" value="1"/>
</dbReference>
<dbReference type="Gene3D" id="1.50.10.20">
    <property type="match status" value="1"/>
</dbReference>
<dbReference type="Gene3D" id="2.60.40.690">
    <property type="entry name" value="Alpha-macroglobulin, receptor-binding domain"/>
    <property type="match status" value="1"/>
</dbReference>
<dbReference type="Gene3D" id="2.170.130.10">
    <property type="entry name" value="TonB-dependent receptor, plug domain"/>
    <property type="match status" value="1"/>
</dbReference>
<dbReference type="PANTHER" id="PTHR11412">
    <property type="entry name" value="MACROGLOBULIN / COMPLEMENT"/>
    <property type="match status" value="1"/>
</dbReference>
<keyword evidence="4" id="KW-0812">Transmembrane</keyword>
<proteinExistence type="inferred from homology"/>
<evidence type="ECO:0000256" key="5">
    <source>
        <dbReference type="SAM" id="SignalP"/>
    </source>
</evidence>
<dbReference type="InterPro" id="IPR008930">
    <property type="entry name" value="Terpenoid_cyclase/PrenylTrfase"/>
</dbReference>
<dbReference type="SUPFAM" id="SSF56935">
    <property type="entry name" value="Porins"/>
    <property type="match status" value="1"/>
</dbReference>
<dbReference type="STRING" id="1224947.SAMN05216480_10420"/>
<dbReference type="InterPro" id="IPR001599">
    <property type="entry name" value="Macroglobln_a2"/>
</dbReference>
<name>A0A1I7GA52_9FLAO</name>
<feature type="signal peptide" evidence="5">
    <location>
        <begin position="1"/>
        <end position="19"/>
    </location>
</feature>
<dbReference type="InterPro" id="IPR011626">
    <property type="entry name" value="Alpha-macroglobulin_TED"/>
</dbReference>
<evidence type="ECO:0000256" key="3">
    <source>
        <dbReference type="ARBA" id="ARBA00022966"/>
    </source>
</evidence>
<feature type="domain" description="Alpha-2-macroglobulin" evidence="6">
    <location>
        <begin position="851"/>
        <end position="941"/>
    </location>
</feature>
<dbReference type="OrthoDB" id="679547at2"/>
<dbReference type="EMBL" id="FPBK01000004">
    <property type="protein sequence ID" value="SFU45314.1"/>
    <property type="molecule type" value="Genomic_DNA"/>
</dbReference>
<dbReference type="GO" id="GO:0004866">
    <property type="term" value="F:endopeptidase inhibitor activity"/>
    <property type="evidence" value="ECO:0007669"/>
    <property type="project" value="InterPro"/>
</dbReference>
<dbReference type="Gene3D" id="2.60.40.1930">
    <property type="match status" value="1"/>
</dbReference>
<dbReference type="SMART" id="SM01360">
    <property type="entry name" value="A2M"/>
    <property type="match status" value="1"/>
</dbReference>
<keyword evidence="4" id="KW-1134">Transmembrane beta strand</keyword>
<protein>
    <submittedName>
        <fullName evidence="7">TonB-dependent outer membrane receptor, SusC/RagA subfamily, signature region</fullName>
    </submittedName>
</protein>
<evidence type="ECO:0000256" key="1">
    <source>
        <dbReference type="ARBA" id="ARBA00010556"/>
    </source>
</evidence>
<dbReference type="InterPro" id="IPR047565">
    <property type="entry name" value="Alpha-macroglob_thiol-ester_cl"/>
</dbReference>
<comment type="subcellular location">
    <subcellularLocation>
        <location evidence="4">Cell outer membrane</location>
        <topology evidence="4">Multi-pass membrane protein</topology>
    </subcellularLocation>
</comment>
<feature type="chain" id="PRO_5011471015" evidence="5">
    <location>
        <begin position="20"/>
        <end position="1534"/>
    </location>
</feature>
<dbReference type="InterPro" id="IPR037066">
    <property type="entry name" value="Plug_dom_sf"/>
</dbReference>
<evidence type="ECO:0000313" key="7">
    <source>
        <dbReference type="EMBL" id="SFU45314.1"/>
    </source>
</evidence>
<comment type="similarity">
    <text evidence="4">Belongs to the TonB-dependent receptor family.</text>
</comment>
<dbReference type="GO" id="GO:0005615">
    <property type="term" value="C:extracellular space"/>
    <property type="evidence" value="ECO:0007669"/>
    <property type="project" value="InterPro"/>
</dbReference>
<dbReference type="Pfam" id="PF01835">
    <property type="entry name" value="MG2"/>
    <property type="match status" value="1"/>
</dbReference>
<gene>
    <name evidence="7" type="ORF">SAMN05216480_10420</name>
</gene>
<dbReference type="Pfam" id="PF07715">
    <property type="entry name" value="Plug"/>
    <property type="match status" value="1"/>
</dbReference>
<dbReference type="Pfam" id="PF00207">
    <property type="entry name" value="A2M"/>
    <property type="match status" value="1"/>
</dbReference>
<keyword evidence="3" id="KW-0882">Thioester bond</keyword>
<dbReference type="InterPro" id="IPR002890">
    <property type="entry name" value="MG2"/>
</dbReference>
<dbReference type="InterPro" id="IPR050473">
    <property type="entry name" value="A2M/Complement_sys"/>
</dbReference>
<dbReference type="InterPro" id="IPR036595">
    <property type="entry name" value="A-macroglobulin_rcpt-bd_sf"/>
</dbReference>
<dbReference type="PROSITE" id="PS52016">
    <property type="entry name" value="TONB_DEPENDENT_REC_3"/>
    <property type="match status" value="1"/>
</dbReference>
<keyword evidence="4" id="KW-0472">Membrane</keyword>
<dbReference type="Proteomes" id="UP000199138">
    <property type="component" value="Unassembled WGS sequence"/>
</dbReference>
<dbReference type="RefSeq" id="WP_093024493.1">
    <property type="nucleotide sequence ID" value="NZ_FPBK01000004.1"/>
</dbReference>
<keyword evidence="8" id="KW-1185">Reference proteome</keyword>
<evidence type="ECO:0000259" key="6">
    <source>
        <dbReference type="SMART" id="SM01360"/>
    </source>
</evidence>
<dbReference type="CDD" id="cd02891">
    <property type="entry name" value="A2M_like"/>
    <property type="match status" value="1"/>
</dbReference>
<reference evidence="8" key="1">
    <citation type="submission" date="2016-10" db="EMBL/GenBank/DDBJ databases">
        <authorList>
            <person name="Varghese N."/>
            <person name="Submissions S."/>
        </authorList>
    </citation>
    <scope>NUCLEOTIDE SEQUENCE [LARGE SCALE GENOMIC DNA]</scope>
    <source>
        <strain evidence="8">CGMCC 1.12333</strain>
    </source>
</reference>
<sequence length="1534" mass="170284">MKIKHLLYTVAMFCLFAFQGSEQQPAPSYLEKIYAQTDRPLYFPGETIWYKAYVTKADGTPQNLGKYVYAQLISPKGTIAKNAILDLKDGYAYGDFTIATDWVGGLYKIRFYTNWMKNYGEEAYFEKEIVVQKVNTPNLLLKLEFDKKAYGKGASVIADFEVKDLKNQPLAATAFKYTVSIGGQKLETNSATTNTIGKHAIQFQLPDSLNTTDALINVLVPYEGSYESIARSIPVTLNHIDLQFLPEAGQAIVGFEHPFAFKALNEFGKPADVSGEIINDQNEVVTTFESFHDGMGSVAFTPKNSNYYARITAPFVSDSLIAIPNILTSGTTFSVTETNAAYKVHVQSSLLKEVSVTLQSAHQKIGTTGIIPIKNQKGTYQILKESLPVGIVSVQVKSGYTLLAERLLFTNPKRQLKVSVDLDKEVYQTRERVKVKLTTTDANDNPIPANLSVSVADNKLVNFADDKQDHILSSLLLSSELKGKIHKPTFYFDAKEPKAIQALDYVMLTHGWRSYISNSITPENAAYSHDTNAVQFGVVTDTAGQGIASHLLLFDTYANEVRVFDTDEKGNFKFEHTRNTDLILMAYTEENTLLKIQNGAFLGSKTDYWNGTTLADTTKRDFTADKIYKPKTTTIQENVTSMNDLKGTAAALALQADASNLEEVVVVGYGTVKKECVNGSVQYIRSDELSSGNETALQALQGNVAGVQITQANSEQKPAANVSIRGMASVSGNSQPLFVIDGVPYDGNTLNNGYFQQLNANNIDNITIVKGAAAATLYGSRGSNGVIVMTTKDNSYHHYYQKSFPKKKDFKFATELYYSSAPSTTQPKMFYMPVYGEKTQPQEERTDFRNTLYWNPVIQTDANGEANFVFYNSDAISSFVITTEGIGYNGLIGHTTQEYATKKFLHIQTTTPNYMALNDTVQIPIVIKNEAADTLKTKLGVALPKELQLVSKTNTYYTIPPNETVRTYVKVIPTEITKTATLSIFAFTDSYRDNVSKEITIVSPYFPMQASLAGTKNDSFIFQVDEPIEGSIQAEFNVYTDIVGSVMDGIEGIMRQPWGCFEQASSATYPNVLALQYLRETGKSNPQIEAKAYQYIKSGYKKLSGFETKKNGFEWYGDTPPHEALSAYGLMEFTEMKKVYPNVDEALLQRTIDFLMSRKNGTGGFKQHSGKYGFSGAPRDVNNAYIVYALSEAGVTADFEKEYQHAYHQALQQEDAYQMALLTCAAFNLNKKADAEAMLAKLLKAIETNGFEKLPVRATLTRSWGDAKQIETAAFTVMALLKAKAYDTEVMQGIRYLMSKRKYGRFGSSQATAMTLKALIAYGKTQKQKLLANNNSFTLTINGNPIHQAIEVNDAGRIQINNIAQYLSSGTQTVTMEFANGANTFPYELNIAWDTRKPTTASVCKVRVATQLQQQQVQVGETVRLHTTVTNTTNSPIPMVTAMIGIPSGASVAPWQLKELTEKSKADYVELFDNYLVCYWKEMNSNEVKTIDLDLKAEVPGVYQAPATNAYLYYTDEYKHWIAGPILEIESSKR</sequence>
<dbReference type="GO" id="GO:0009279">
    <property type="term" value="C:cell outer membrane"/>
    <property type="evidence" value="ECO:0007669"/>
    <property type="project" value="UniProtKB-SubCell"/>
</dbReference>
<keyword evidence="7" id="KW-0675">Receptor</keyword>
<dbReference type="Pfam" id="PF07678">
    <property type="entry name" value="TED_complement"/>
    <property type="match status" value="1"/>
</dbReference>
<comment type="similarity">
    <text evidence="1">Belongs to the protease inhibitor I39 (alpha-2-macroglobulin) family. Bacterial alpha-2-macroglobulin subfamily.</text>
</comment>
<keyword evidence="4" id="KW-0813">Transport</keyword>
<keyword evidence="2 5" id="KW-0732">Signal</keyword>
<keyword evidence="4" id="KW-0998">Cell outer membrane</keyword>